<dbReference type="InterPro" id="IPR038883">
    <property type="entry name" value="AN11006-like"/>
</dbReference>
<comment type="caution">
    <text evidence="2">The sequence shown here is derived from an EMBL/GenBank/DDBJ whole genome shotgun (WGS) entry which is preliminary data.</text>
</comment>
<evidence type="ECO:0000313" key="3">
    <source>
        <dbReference type="Proteomes" id="UP001521222"/>
    </source>
</evidence>
<dbReference type="PANTHER" id="PTHR42085">
    <property type="entry name" value="F-BOX DOMAIN-CONTAINING PROTEIN"/>
    <property type="match status" value="1"/>
</dbReference>
<protein>
    <submittedName>
        <fullName evidence="2">Uncharacterized protein</fullName>
    </submittedName>
</protein>
<organism evidence="2 3">
    <name type="scientific">Nothophoma quercina</name>
    <dbReference type="NCBI Taxonomy" id="749835"/>
    <lineage>
        <taxon>Eukaryota</taxon>
        <taxon>Fungi</taxon>
        <taxon>Dikarya</taxon>
        <taxon>Ascomycota</taxon>
        <taxon>Pezizomycotina</taxon>
        <taxon>Dothideomycetes</taxon>
        <taxon>Pleosporomycetidae</taxon>
        <taxon>Pleosporales</taxon>
        <taxon>Pleosporineae</taxon>
        <taxon>Didymellaceae</taxon>
        <taxon>Nothophoma</taxon>
    </lineage>
</organism>
<gene>
    <name evidence="2" type="ORF">SLS59_005505</name>
</gene>
<dbReference type="Proteomes" id="UP001521222">
    <property type="component" value="Unassembled WGS sequence"/>
</dbReference>
<accession>A0ABR3RA86</accession>
<feature type="region of interest" description="Disordered" evidence="1">
    <location>
        <begin position="1"/>
        <end position="27"/>
    </location>
</feature>
<keyword evidence="3" id="KW-1185">Reference proteome</keyword>
<evidence type="ECO:0000256" key="1">
    <source>
        <dbReference type="SAM" id="MobiDB-lite"/>
    </source>
</evidence>
<dbReference type="PANTHER" id="PTHR42085:SF2">
    <property type="entry name" value="F-BOX DOMAIN-CONTAINING PROTEIN"/>
    <property type="match status" value="1"/>
</dbReference>
<reference evidence="2 3" key="1">
    <citation type="submission" date="2024-02" db="EMBL/GenBank/DDBJ databases">
        <title>De novo assembly and annotation of 12 fungi associated with fruit tree decline syndrome in Ontario, Canada.</title>
        <authorList>
            <person name="Sulman M."/>
            <person name="Ellouze W."/>
            <person name="Ilyukhin E."/>
        </authorList>
    </citation>
    <scope>NUCLEOTIDE SEQUENCE [LARGE SCALE GENOMIC DNA]</scope>
    <source>
        <strain evidence="2 3">M97-236</strain>
    </source>
</reference>
<sequence>MATQGIVVADRQGPCADSTPDSQQQSIGAHPIKFTVPAGAEVAVNIKCPPASDSVPSLKDLHPETFCFLDLPTELRLAVYRYLVVVGKVFFAPEPYSVENETRFEDWEHYDRPSLRILSACKSIHDEAEAVYATENLFVLPDFFQLRQPFLGANEQYDKFVLPHMDRWLFSLRASMWLTNISVSYNPRTASVVAGPGHWEWKESLVDYNGLTSTERLNVAHSFKEESQDEEWSEMGRMLRHHLSTLHYLEIDLTNAYCPMGCCRKTSENVSLVYGLVPAKIVVLGLRSEAEMEWFIDHAGRAAAEYIYDNYLHDAPRQPTSTHELVFDQEKEPWARWKRA</sequence>
<dbReference type="EMBL" id="JAKIXB020000016">
    <property type="protein sequence ID" value="KAL1601351.1"/>
    <property type="molecule type" value="Genomic_DNA"/>
</dbReference>
<proteinExistence type="predicted"/>
<evidence type="ECO:0000313" key="2">
    <source>
        <dbReference type="EMBL" id="KAL1601351.1"/>
    </source>
</evidence>
<name>A0ABR3RA86_9PLEO</name>